<evidence type="ECO:0000313" key="8">
    <source>
        <dbReference type="EMBL" id="KAG6637011.1"/>
    </source>
</evidence>
<keyword evidence="9" id="KW-1185">Reference proteome</keyword>
<feature type="chain" id="PRO_5035879990" description="Exostosin GT47 domain-containing protein" evidence="6">
    <location>
        <begin position="32"/>
        <end position="500"/>
    </location>
</feature>
<feature type="domain" description="Exostosin GT47" evidence="7">
    <location>
        <begin position="50"/>
        <end position="386"/>
    </location>
</feature>
<protein>
    <recommendedName>
        <fullName evidence="7">Exostosin GT47 domain-containing protein</fullName>
    </recommendedName>
</protein>
<dbReference type="GO" id="GO:0000139">
    <property type="term" value="C:Golgi membrane"/>
    <property type="evidence" value="ECO:0007669"/>
    <property type="project" value="UniProtKB-SubCell"/>
</dbReference>
<evidence type="ECO:0000256" key="3">
    <source>
        <dbReference type="ARBA" id="ARBA00022676"/>
    </source>
</evidence>
<keyword evidence="3" id="KW-0328">Glycosyltransferase</keyword>
<gene>
    <name evidence="8" type="ORF">CIPAW_11G150800</name>
</gene>
<dbReference type="AlphaFoldDB" id="A0A8T1P5B1"/>
<keyword evidence="4" id="KW-0735">Signal-anchor</keyword>
<evidence type="ECO:0000313" key="9">
    <source>
        <dbReference type="Proteomes" id="UP000811609"/>
    </source>
</evidence>
<dbReference type="Proteomes" id="UP000811609">
    <property type="component" value="Chromosome 11"/>
</dbReference>
<evidence type="ECO:0000256" key="2">
    <source>
        <dbReference type="ARBA" id="ARBA00010271"/>
    </source>
</evidence>
<sequence length="500" mass="57500">MASSMPTILTTTTTTTTIIFLFLLLLQSAVSKQHFLSDPDPDSTNTITDCTNRRIHIRRLPSQFNLDLLSNCSQYPLFFDFCPYLPNHGLGLKTHSRSHSWFRTDTFMLELIFHRRMLEYPCLTPDPDLANAVYLPYYAGIDALRYLYGPDVNASAEHGLELFRFVRDDNPHIWARHEGHDHFLVMARSAWDFSQSLDNDPPTWGTSFLQLPEFYNVTALTLEASAWPWQEQAIPYTTSFHPPSLTFLESWIRRARRSRRSTLMLFAGGGGVSATPNIRRSIRTECENDNSTQSLGGYEKMCEVVDCSNGACEHDPIRYMRPMLEATFCLQPPGDTPTRRSTFDSILAGCIPVFFEDSSAKLQYKWHLPEEEYGEFSVYIPKEEVVFKGLGILDVLVGIPRTRVKRMREKVLELMPRVVYRRHESSLGLRTKKDAFDIAVEGTLQRIKSRLKEVALGKISFNITRKDAFLIHLNEDRGNADTGEAEEQWKLEHHWTEKNN</sequence>
<comment type="similarity">
    <text evidence="2">Belongs to the glycosyltransferase 47 family.</text>
</comment>
<keyword evidence="5" id="KW-0333">Golgi apparatus</keyword>
<organism evidence="8 9">
    <name type="scientific">Carya illinoinensis</name>
    <name type="common">Pecan</name>
    <dbReference type="NCBI Taxonomy" id="32201"/>
    <lineage>
        <taxon>Eukaryota</taxon>
        <taxon>Viridiplantae</taxon>
        <taxon>Streptophyta</taxon>
        <taxon>Embryophyta</taxon>
        <taxon>Tracheophyta</taxon>
        <taxon>Spermatophyta</taxon>
        <taxon>Magnoliopsida</taxon>
        <taxon>eudicotyledons</taxon>
        <taxon>Gunneridae</taxon>
        <taxon>Pentapetalae</taxon>
        <taxon>rosids</taxon>
        <taxon>fabids</taxon>
        <taxon>Fagales</taxon>
        <taxon>Juglandaceae</taxon>
        <taxon>Carya</taxon>
    </lineage>
</organism>
<keyword evidence="4" id="KW-0812">Transmembrane</keyword>
<evidence type="ECO:0000256" key="1">
    <source>
        <dbReference type="ARBA" id="ARBA00004323"/>
    </source>
</evidence>
<dbReference type="InterPro" id="IPR004263">
    <property type="entry name" value="Exostosin"/>
</dbReference>
<evidence type="ECO:0000256" key="4">
    <source>
        <dbReference type="ARBA" id="ARBA00022968"/>
    </source>
</evidence>
<dbReference type="PANTHER" id="PTHR11062:SF58">
    <property type="entry name" value="XYLOGLUCAN GALACTOSYLTRANSFERASE GT19-RELATED"/>
    <property type="match status" value="1"/>
</dbReference>
<comment type="caution">
    <text evidence="8">The sequence shown here is derived from an EMBL/GenBank/DDBJ whole genome shotgun (WGS) entry which is preliminary data.</text>
</comment>
<accession>A0A8T1P5B1</accession>
<proteinExistence type="inferred from homology"/>
<keyword evidence="6" id="KW-0732">Signal</keyword>
<comment type="subcellular location">
    <subcellularLocation>
        <location evidence="1">Golgi apparatus membrane</location>
        <topology evidence="1">Single-pass type II membrane protein</topology>
    </subcellularLocation>
</comment>
<dbReference type="Pfam" id="PF03016">
    <property type="entry name" value="Exostosin_GT47"/>
    <property type="match status" value="1"/>
</dbReference>
<evidence type="ECO:0000256" key="6">
    <source>
        <dbReference type="SAM" id="SignalP"/>
    </source>
</evidence>
<keyword evidence="3" id="KW-0808">Transferase</keyword>
<dbReference type="InterPro" id="IPR040911">
    <property type="entry name" value="Exostosin_GT47"/>
</dbReference>
<feature type="signal peptide" evidence="6">
    <location>
        <begin position="1"/>
        <end position="31"/>
    </location>
</feature>
<evidence type="ECO:0000259" key="7">
    <source>
        <dbReference type="Pfam" id="PF03016"/>
    </source>
</evidence>
<reference evidence="8" key="1">
    <citation type="submission" date="2020-12" db="EMBL/GenBank/DDBJ databases">
        <title>WGS assembly of Carya illinoinensis cv. Pawnee.</title>
        <authorList>
            <person name="Platts A."/>
            <person name="Shu S."/>
            <person name="Wright S."/>
            <person name="Barry K."/>
            <person name="Edger P."/>
            <person name="Pires J.C."/>
            <person name="Schmutz J."/>
        </authorList>
    </citation>
    <scope>NUCLEOTIDE SEQUENCE</scope>
    <source>
        <tissue evidence="8">Leaf</tissue>
    </source>
</reference>
<dbReference type="GO" id="GO:0016757">
    <property type="term" value="F:glycosyltransferase activity"/>
    <property type="evidence" value="ECO:0007669"/>
    <property type="project" value="UniProtKB-KW"/>
</dbReference>
<name>A0A8T1P5B1_CARIL</name>
<dbReference type="EMBL" id="CM031819">
    <property type="protein sequence ID" value="KAG6637011.1"/>
    <property type="molecule type" value="Genomic_DNA"/>
</dbReference>
<evidence type="ECO:0000256" key="5">
    <source>
        <dbReference type="ARBA" id="ARBA00023034"/>
    </source>
</evidence>
<dbReference type="PANTHER" id="PTHR11062">
    <property type="entry name" value="EXOSTOSIN HEPARAN SULFATE GLYCOSYLTRANSFERASE -RELATED"/>
    <property type="match status" value="1"/>
</dbReference>